<name>A0A0S4IKP8_BODSA</name>
<protein>
    <submittedName>
        <fullName evidence="1">Uncharacterized protein</fullName>
    </submittedName>
</protein>
<dbReference type="GO" id="GO:0034058">
    <property type="term" value="P:endosomal vesicle fusion"/>
    <property type="evidence" value="ECO:0007669"/>
    <property type="project" value="TreeGrafter"/>
</dbReference>
<proteinExistence type="predicted"/>
<dbReference type="GO" id="GO:0016020">
    <property type="term" value="C:membrane"/>
    <property type="evidence" value="ECO:0007669"/>
    <property type="project" value="TreeGrafter"/>
</dbReference>
<dbReference type="PANTHER" id="PTHR12894:SF27">
    <property type="entry name" value="TRANSFORMING GROWTH FACTOR-BETA RECEPTOR-ASSOCIATED PROTEIN 1"/>
    <property type="match status" value="1"/>
</dbReference>
<dbReference type="PANTHER" id="PTHR12894">
    <property type="entry name" value="CNH DOMAIN CONTAINING"/>
    <property type="match status" value="1"/>
</dbReference>
<dbReference type="GO" id="GO:0006914">
    <property type="term" value="P:autophagy"/>
    <property type="evidence" value="ECO:0007669"/>
    <property type="project" value="TreeGrafter"/>
</dbReference>
<gene>
    <name evidence="1" type="ORF">BSAL_59295</name>
</gene>
<dbReference type="InterPro" id="IPR032914">
    <property type="entry name" value="Vam6/VPS39/TRAP1"/>
</dbReference>
<evidence type="ECO:0000313" key="1">
    <source>
        <dbReference type="EMBL" id="CUF11948.1"/>
    </source>
</evidence>
<evidence type="ECO:0000313" key="2">
    <source>
        <dbReference type="Proteomes" id="UP000051952"/>
    </source>
</evidence>
<accession>A0A0S4IKP8</accession>
<sequence>MGSSDGCITQFTCTIGAPTGNNAAATSSTSISSGSSSSSVAANSLNTTSYRVVASQTQKRKIIDGSLGSVPFLYVDEQLREPRVIVLCNGKITMLHYNSLDPLPVFQSVKALEGATACCVAKGFSENRRLAAAVKRQLVMVEYSESSCSPVVSTTNAQPLMLLDNIQQMELHHNVLICGTKREYILYDVRTHHVVDQVVVDKLALGAAIRHLPHYHGGTLSIRLGTDAVVSYDGKQRKPGQDWIRGTWDCRRGALSSVPDWHQSRWQGAVAIYCRR</sequence>
<dbReference type="GO" id="GO:0005737">
    <property type="term" value="C:cytoplasm"/>
    <property type="evidence" value="ECO:0007669"/>
    <property type="project" value="TreeGrafter"/>
</dbReference>
<dbReference type="Proteomes" id="UP000051952">
    <property type="component" value="Unassembled WGS sequence"/>
</dbReference>
<organism evidence="1 2">
    <name type="scientific">Bodo saltans</name>
    <name type="common">Flagellated protozoan</name>
    <dbReference type="NCBI Taxonomy" id="75058"/>
    <lineage>
        <taxon>Eukaryota</taxon>
        <taxon>Discoba</taxon>
        <taxon>Euglenozoa</taxon>
        <taxon>Kinetoplastea</taxon>
        <taxon>Metakinetoplastina</taxon>
        <taxon>Eubodonida</taxon>
        <taxon>Bodonidae</taxon>
        <taxon>Bodo</taxon>
    </lineage>
</organism>
<dbReference type="EMBL" id="CYKH01000242">
    <property type="protein sequence ID" value="CUF11948.1"/>
    <property type="molecule type" value="Genomic_DNA"/>
</dbReference>
<dbReference type="AlphaFoldDB" id="A0A0S4IKP8"/>
<reference evidence="2" key="1">
    <citation type="submission" date="2015-09" db="EMBL/GenBank/DDBJ databases">
        <authorList>
            <consortium name="Pathogen Informatics"/>
        </authorList>
    </citation>
    <scope>NUCLEOTIDE SEQUENCE [LARGE SCALE GENOMIC DNA]</scope>
    <source>
        <strain evidence="2">Lake Konstanz</strain>
    </source>
</reference>
<keyword evidence="2" id="KW-1185">Reference proteome</keyword>
<dbReference type="VEuPathDB" id="TriTrypDB:BSAL_59295"/>